<evidence type="ECO:0000313" key="1">
    <source>
        <dbReference type="EMBL" id="VEL38911.1"/>
    </source>
</evidence>
<gene>
    <name evidence="1" type="ORF">PXEA_LOCUS32351</name>
</gene>
<evidence type="ECO:0000313" key="2">
    <source>
        <dbReference type="Proteomes" id="UP000784294"/>
    </source>
</evidence>
<reference evidence="1" key="1">
    <citation type="submission" date="2018-11" db="EMBL/GenBank/DDBJ databases">
        <authorList>
            <consortium name="Pathogen Informatics"/>
        </authorList>
    </citation>
    <scope>NUCLEOTIDE SEQUENCE</scope>
</reference>
<dbReference type="EMBL" id="CAAALY010259434">
    <property type="protein sequence ID" value="VEL38911.1"/>
    <property type="molecule type" value="Genomic_DNA"/>
</dbReference>
<dbReference type="AlphaFoldDB" id="A0A448XKN0"/>
<accession>A0A448XKN0</accession>
<proteinExistence type="predicted"/>
<comment type="caution">
    <text evidence="1">The sequence shown here is derived from an EMBL/GenBank/DDBJ whole genome shotgun (WGS) entry which is preliminary data.</text>
</comment>
<dbReference type="Proteomes" id="UP000784294">
    <property type="component" value="Unassembled WGS sequence"/>
</dbReference>
<keyword evidence="2" id="KW-1185">Reference proteome</keyword>
<sequence>MPAKRLGIYQVHGLTLEVIMHTMDSVQGAHISEQRSSPSLFAFFRMVAVSLSNLLCDLSSIVPCPQVFWPVRDMLMSLRLSPRPSTAGLSALREATDSPLVFAWRFFVRLSDALKSRLKPSVANISIRSRTGDQENFASDGIASSGNLLTELYLRRQLMIRNVGQVPLRLLVVGLIPSQEARAEASTFANYFQVSPLFEKFYIEIHIRFVFSVWIF</sequence>
<name>A0A448XKN0_9PLAT</name>
<organism evidence="1 2">
    <name type="scientific">Protopolystoma xenopodis</name>
    <dbReference type="NCBI Taxonomy" id="117903"/>
    <lineage>
        <taxon>Eukaryota</taxon>
        <taxon>Metazoa</taxon>
        <taxon>Spiralia</taxon>
        <taxon>Lophotrochozoa</taxon>
        <taxon>Platyhelminthes</taxon>
        <taxon>Monogenea</taxon>
        <taxon>Polyopisthocotylea</taxon>
        <taxon>Polystomatidea</taxon>
        <taxon>Polystomatidae</taxon>
        <taxon>Protopolystoma</taxon>
    </lineage>
</organism>
<protein>
    <submittedName>
        <fullName evidence="1">Uncharacterized protein</fullName>
    </submittedName>
</protein>